<proteinExistence type="predicted"/>
<protein>
    <recommendedName>
        <fullName evidence="8">Regulator of SigK</fullName>
    </recommendedName>
    <alternativeName>
        <fullName evidence="7">Sigma-K anti-sigma factor RskA</fullName>
    </alternativeName>
</protein>
<name>A0A1I3GTR7_9BURK</name>
<keyword evidence="3" id="KW-1003">Cell membrane</keyword>
<evidence type="ECO:0000256" key="7">
    <source>
        <dbReference type="ARBA" id="ARBA00029829"/>
    </source>
</evidence>
<dbReference type="PANTHER" id="PTHR37461:SF1">
    <property type="entry name" value="ANTI-SIGMA-K FACTOR RSKA"/>
    <property type="match status" value="1"/>
</dbReference>
<feature type="region of interest" description="Disordered" evidence="9">
    <location>
        <begin position="224"/>
        <end position="243"/>
    </location>
</feature>
<accession>A0A1I3GTR7</accession>
<dbReference type="RefSeq" id="WP_091010489.1">
    <property type="nucleotide sequence ID" value="NZ_CP041745.1"/>
</dbReference>
<dbReference type="GO" id="GO:0006417">
    <property type="term" value="P:regulation of translation"/>
    <property type="evidence" value="ECO:0007669"/>
    <property type="project" value="TreeGrafter"/>
</dbReference>
<evidence type="ECO:0000256" key="2">
    <source>
        <dbReference type="ARBA" id="ARBA00004236"/>
    </source>
</evidence>
<dbReference type="GO" id="GO:0016989">
    <property type="term" value="F:sigma factor antagonist activity"/>
    <property type="evidence" value="ECO:0007669"/>
    <property type="project" value="TreeGrafter"/>
</dbReference>
<evidence type="ECO:0000256" key="5">
    <source>
        <dbReference type="ARBA" id="ARBA00022989"/>
    </source>
</evidence>
<gene>
    <name evidence="12" type="ORF">SAMN05192543_102691</name>
</gene>
<dbReference type="Pfam" id="PF10099">
    <property type="entry name" value="RskA_C"/>
    <property type="match status" value="1"/>
</dbReference>
<evidence type="ECO:0000256" key="1">
    <source>
        <dbReference type="ARBA" id="ARBA00004167"/>
    </source>
</evidence>
<dbReference type="Proteomes" id="UP000199548">
    <property type="component" value="Unassembled WGS sequence"/>
</dbReference>
<dbReference type="PANTHER" id="PTHR37461">
    <property type="entry name" value="ANTI-SIGMA-K FACTOR RSKA"/>
    <property type="match status" value="1"/>
</dbReference>
<dbReference type="InterPro" id="IPR051474">
    <property type="entry name" value="Anti-sigma-K/W_factor"/>
</dbReference>
<feature type="transmembrane region" description="Helical" evidence="10">
    <location>
        <begin position="94"/>
        <end position="118"/>
    </location>
</feature>
<evidence type="ECO:0000256" key="3">
    <source>
        <dbReference type="ARBA" id="ARBA00022475"/>
    </source>
</evidence>
<keyword evidence="4 10" id="KW-0812">Transmembrane</keyword>
<reference evidence="12 13" key="1">
    <citation type="submission" date="2016-10" db="EMBL/GenBank/DDBJ databases">
        <authorList>
            <person name="de Groot N.N."/>
        </authorList>
    </citation>
    <scope>NUCLEOTIDE SEQUENCE [LARGE SCALE GENOMIC DNA]</scope>
    <source>
        <strain evidence="12 13">LMG 23650</strain>
    </source>
</reference>
<keyword evidence="13" id="KW-1185">Reference proteome</keyword>
<evidence type="ECO:0000313" key="13">
    <source>
        <dbReference type="Proteomes" id="UP000199548"/>
    </source>
</evidence>
<dbReference type="STRING" id="420953.SAMN05192543_102691"/>
<evidence type="ECO:0000256" key="8">
    <source>
        <dbReference type="ARBA" id="ARBA00030803"/>
    </source>
</evidence>
<evidence type="ECO:0000313" key="12">
    <source>
        <dbReference type="EMBL" id="SFI26945.1"/>
    </source>
</evidence>
<organism evidence="12 13">
    <name type="scientific">Paraburkholderia megapolitana</name>
    <dbReference type="NCBI Taxonomy" id="420953"/>
    <lineage>
        <taxon>Bacteria</taxon>
        <taxon>Pseudomonadati</taxon>
        <taxon>Pseudomonadota</taxon>
        <taxon>Betaproteobacteria</taxon>
        <taxon>Burkholderiales</taxon>
        <taxon>Burkholderiaceae</taxon>
        <taxon>Paraburkholderia</taxon>
    </lineage>
</organism>
<dbReference type="Gene3D" id="1.10.10.1320">
    <property type="entry name" value="Anti-sigma factor, zinc-finger domain"/>
    <property type="match status" value="1"/>
</dbReference>
<keyword evidence="6 10" id="KW-0472">Membrane</keyword>
<sequence>MNTPSHDPDELRCAEYALGVLDADERRQIEEAMQHDPRLAANVARWQERLVPLSEDVGEIAPAPYVLARIQSELGFASAAPYRPRARLWDNVRLWRWVGIGSSVAAVVLAIVAVVPVWRGPVAVPEVPGNSGYLVANIGREDGGAGWTATVDVQRARMVIVPASGTAVAAGRSTELWLIPSGARPVSLGVIAADRPTIVTLPPARLAQLDPRAILAVSLEPYGGSPTGQPTGPVLAKGGIGGA</sequence>
<evidence type="ECO:0000256" key="9">
    <source>
        <dbReference type="SAM" id="MobiDB-lite"/>
    </source>
</evidence>
<keyword evidence="5 10" id="KW-1133">Transmembrane helix</keyword>
<evidence type="ECO:0000256" key="4">
    <source>
        <dbReference type="ARBA" id="ARBA00022692"/>
    </source>
</evidence>
<evidence type="ECO:0000256" key="10">
    <source>
        <dbReference type="SAM" id="Phobius"/>
    </source>
</evidence>
<comment type="subcellular location">
    <subcellularLocation>
        <location evidence="2">Cell membrane</location>
    </subcellularLocation>
    <subcellularLocation>
        <location evidence="1">Membrane</location>
        <topology evidence="1">Single-pass membrane protein</topology>
    </subcellularLocation>
</comment>
<evidence type="ECO:0000259" key="11">
    <source>
        <dbReference type="Pfam" id="PF10099"/>
    </source>
</evidence>
<dbReference type="InterPro" id="IPR018764">
    <property type="entry name" value="RskA_C"/>
</dbReference>
<evidence type="ECO:0000256" key="6">
    <source>
        <dbReference type="ARBA" id="ARBA00023136"/>
    </source>
</evidence>
<dbReference type="AlphaFoldDB" id="A0A1I3GTR7"/>
<dbReference type="OrthoDB" id="8617430at2"/>
<dbReference type="InterPro" id="IPR041916">
    <property type="entry name" value="Anti_sigma_zinc_sf"/>
</dbReference>
<dbReference type="EMBL" id="FOQU01000002">
    <property type="protein sequence ID" value="SFI26945.1"/>
    <property type="molecule type" value="Genomic_DNA"/>
</dbReference>
<feature type="domain" description="Anti-sigma K factor RskA C-terminal" evidence="11">
    <location>
        <begin position="104"/>
        <end position="234"/>
    </location>
</feature>
<dbReference type="GO" id="GO:0005886">
    <property type="term" value="C:plasma membrane"/>
    <property type="evidence" value="ECO:0007669"/>
    <property type="project" value="UniProtKB-SubCell"/>
</dbReference>